<dbReference type="PROSITE" id="PS51134">
    <property type="entry name" value="ZF_TFIIB"/>
    <property type="match status" value="1"/>
</dbReference>
<evidence type="ECO:0000256" key="7">
    <source>
        <dbReference type="ARBA" id="ARBA00023159"/>
    </source>
</evidence>
<dbReference type="InterPro" id="IPR013150">
    <property type="entry name" value="TFIIB_cyclin"/>
</dbReference>
<dbReference type="GO" id="GO:0001006">
    <property type="term" value="F:RNA polymerase III type 3 promoter sequence-specific DNA binding"/>
    <property type="evidence" value="ECO:0007669"/>
    <property type="project" value="TreeGrafter"/>
</dbReference>
<comment type="caution">
    <text evidence="14">The sequence shown here is derived from an EMBL/GenBank/DDBJ whole genome shotgun (WGS) entry which is preliminary data.</text>
</comment>
<dbReference type="SUPFAM" id="SSF47954">
    <property type="entry name" value="Cyclin-like"/>
    <property type="match status" value="2"/>
</dbReference>
<feature type="region of interest" description="Disordered" evidence="12">
    <location>
        <begin position="458"/>
        <end position="524"/>
    </location>
</feature>
<feature type="compositionally biased region" description="Acidic residues" evidence="12">
    <location>
        <begin position="360"/>
        <end position="374"/>
    </location>
</feature>
<dbReference type="SUPFAM" id="SSF57783">
    <property type="entry name" value="Zinc beta-ribbon"/>
    <property type="match status" value="1"/>
</dbReference>
<evidence type="ECO:0000256" key="1">
    <source>
        <dbReference type="ARBA" id="ARBA00004123"/>
    </source>
</evidence>
<feature type="region of interest" description="Disordered" evidence="12">
    <location>
        <begin position="287"/>
        <end position="315"/>
    </location>
</feature>
<dbReference type="GO" id="GO:0097550">
    <property type="term" value="C:transcription preinitiation complex"/>
    <property type="evidence" value="ECO:0007669"/>
    <property type="project" value="TreeGrafter"/>
</dbReference>
<gene>
    <name evidence="14" type="ORF">DEBURN_LOCUS6960</name>
</gene>
<keyword evidence="7" id="KW-0010">Activator</keyword>
<dbReference type="GO" id="GO:0008270">
    <property type="term" value="F:zinc ion binding"/>
    <property type="evidence" value="ECO:0007669"/>
    <property type="project" value="UniProtKB-KW"/>
</dbReference>
<evidence type="ECO:0000256" key="2">
    <source>
        <dbReference type="ARBA" id="ARBA00010857"/>
    </source>
</evidence>
<dbReference type="EMBL" id="CAJVPK010000774">
    <property type="protein sequence ID" value="CAG8548081.1"/>
    <property type="molecule type" value="Genomic_DNA"/>
</dbReference>
<dbReference type="GO" id="GO:0000126">
    <property type="term" value="C:transcription factor TFIIIB complex"/>
    <property type="evidence" value="ECO:0007669"/>
    <property type="project" value="TreeGrafter"/>
</dbReference>
<organism evidence="14 15">
    <name type="scientific">Diversispora eburnea</name>
    <dbReference type="NCBI Taxonomy" id="1213867"/>
    <lineage>
        <taxon>Eukaryota</taxon>
        <taxon>Fungi</taxon>
        <taxon>Fungi incertae sedis</taxon>
        <taxon>Mucoromycota</taxon>
        <taxon>Glomeromycotina</taxon>
        <taxon>Glomeromycetes</taxon>
        <taxon>Diversisporales</taxon>
        <taxon>Diversisporaceae</taxon>
        <taxon>Diversispora</taxon>
    </lineage>
</organism>
<comment type="similarity">
    <text evidence="2">Belongs to the TFIIB family.</text>
</comment>
<feature type="region of interest" description="Disordered" evidence="12">
    <location>
        <begin position="345"/>
        <end position="374"/>
    </location>
</feature>
<reference evidence="14" key="1">
    <citation type="submission" date="2021-06" db="EMBL/GenBank/DDBJ databases">
        <authorList>
            <person name="Kallberg Y."/>
            <person name="Tangrot J."/>
            <person name="Rosling A."/>
        </authorList>
    </citation>
    <scope>NUCLEOTIDE SEQUENCE</scope>
    <source>
        <strain evidence="14">AZ414A</strain>
    </source>
</reference>
<evidence type="ECO:0000256" key="12">
    <source>
        <dbReference type="SAM" id="MobiDB-lite"/>
    </source>
</evidence>
<protein>
    <recommendedName>
        <fullName evidence="10">B-related factor 1</fullName>
    </recommendedName>
</protein>
<dbReference type="PRINTS" id="PR00685">
    <property type="entry name" value="TIFACTORIIB"/>
</dbReference>
<feature type="compositionally biased region" description="Polar residues" evidence="12">
    <location>
        <begin position="301"/>
        <end position="315"/>
    </location>
</feature>
<evidence type="ECO:0000256" key="4">
    <source>
        <dbReference type="ARBA" id="ARBA00022771"/>
    </source>
</evidence>
<dbReference type="InterPro" id="IPR013763">
    <property type="entry name" value="Cyclin-like_dom"/>
</dbReference>
<dbReference type="InterPro" id="IPR011665">
    <property type="entry name" value="BRF1_TBP-bd_dom"/>
</dbReference>
<dbReference type="PANTHER" id="PTHR11618:SF4">
    <property type="entry name" value="TRANSCRIPTION FACTOR IIIB 90 KDA SUBUNIT"/>
    <property type="match status" value="1"/>
</dbReference>
<accession>A0A9N9AZC1</accession>
<evidence type="ECO:0000256" key="6">
    <source>
        <dbReference type="ARBA" id="ARBA00023015"/>
    </source>
</evidence>
<dbReference type="Gene3D" id="1.20.5.650">
    <property type="entry name" value="Single helix bin"/>
    <property type="match status" value="1"/>
</dbReference>
<dbReference type="GO" id="GO:0017025">
    <property type="term" value="F:TBP-class protein binding"/>
    <property type="evidence" value="ECO:0007669"/>
    <property type="project" value="InterPro"/>
</dbReference>
<name>A0A9N9AZC1_9GLOM</name>
<feature type="domain" description="TFIIB-type" evidence="13">
    <location>
        <begin position="1"/>
        <end position="30"/>
    </location>
</feature>
<evidence type="ECO:0000256" key="9">
    <source>
        <dbReference type="ARBA" id="ARBA00023242"/>
    </source>
</evidence>
<evidence type="ECO:0000256" key="10">
    <source>
        <dbReference type="ARBA" id="ARBA00031009"/>
    </source>
</evidence>
<feature type="compositionally biased region" description="Acidic residues" evidence="12">
    <location>
        <begin position="510"/>
        <end position="524"/>
    </location>
</feature>
<dbReference type="AlphaFoldDB" id="A0A9N9AZC1"/>
<dbReference type="Gene3D" id="2.20.25.10">
    <property type="match status" value="1"/>
</dbReference>
<feature type="compositionally biased region" description="Basic and acidic residues" evidence="12">
    <location>
        <begin position="345"/>
        <end position="359"/>
    </location>
</feature>
<dbReference type="OrthoDB" id="511529at2759"/>
<dbReference type="Gene3D" id="1.10.472.10">
    <property type="entry name" value="Cyclin-like"/>
    <property type="match status" value="2"/>
</dbReference>
<dbReference type="InterPro" id="IPR013137">
    <property type="entry name" value="Znf_TFIIB"/>
</dbReference>
<dbReference type="Pfam" id="PF00382">
    <property type="entry name" value="TFIIB"/>
    <property type="match status" value="2"/>
</dbReference>
<dbReference type="FunFam" id="1.10.472.10:FF:000002">
    <property type="entry name" value="Transcription factor IIIB 90 kDa subunit"/>
    <property type="match status" value="1"/>
</dbReference>
<sequence length="524" mass="59170">MSCSHCGENRIEYDSAAGHAFCAKCGYVVEESKIVAEVTFGESASGAAILQGSYVGADQRRARTAGPYRRNSSLDSREQTIANGRRQIQALATALRLSDHLMEAAQRYFNLAITNNFIQGRKTQHVIAACLYIVNVFTLGSTFLKLVNTLHLVLPLIDPSIYISRFASMLEFGEETSRVVTDASRLCARMGRDWMQTGRRPAGICGACLLIAARMNNFRRSVKEVIAVVKTADVTIKRRIEEFKETPTAKLSVQDFRVVWLEQQSDPPAFTKARKAEKSMIGKRNQITNATTATTTTTATSESSSKGKGDTPNCNNVEEQIEKELEEEMISYLNDPNLKKISTELEEDGRKKTQKKQNEESENDKLDEEDIDSDFDDDEIKNVILSEEEVKIKTQVWMDMNREYLEEVEGKSDEHAVASTPAEAARRLFEERNLSKKINFKVLDSLFDNMSDSIPNTPTSWRDYDPTSVSGSGIARSGTPAKDFDEYTEFEEDYNSRGDNNDNDYYSRDYDDDYGYDEYNEYDD</sequence>
<evidence type="ECO:0000313" key="14">
    <source>
        <dbReference type="EMBL" id="CAG8548081.1"/>
    </source>
</evidence>
<evidence type="ECO:0000259" key="13">
    <source>
        <dbReference type="PROSITE" id="PS51134"/>
    </source>
</evidence>
<keyword evidence="3" id="KW-0479">Metal-binding</keyword>
<dbReference type="GO" id="GO:0070897">
    <property type="term" value="P:transcription preinitiation complex assembly"/>
    <property type="evidence" value="ECO:0007669"/>
    <property type="project" value="InterPro"/>
</dbReference>
<evidence type="ECO:0000313" key="15">
    <source>
        <dbReference type="Proteomes" id="UP000789706"/>
    </source>
</evidence>
<evidence type="ECO:0000256" key="3">
    <source>
        <dbReference type="ARBA" id="ARBA00022723"/>
    </source>
</evidence>
<comment type="subcellular location">
    <subcellularLocation>
        <location evidence="1">Nucleus</location>
    </subcellularLocation>
</comment>
<dbReference type="CDD" id="cd20554">
    <property type="entry name" value="CYCLIN_TFIIIB90_rpt2"/>
    <property type="match status" value="1"/>
</dbReference>
<dbReference type="PANTHER" id="PTHR11618">
    <property type="entry name" value="TRANSCRIPTION INITIATION FACTOR IIB-RELATED"/>
    <property type="match status" value="1"/>
</dbReference>
<evidence type="ECO:0000256" key="5">
    <source>
        <dbReference type="ARBA" id="ARBA00022833"/>
    </source>
</evidence>
<dbReference type="Proteomes" id="UP000789706">
    <property type="component" value="Unassembled WGS sequence"/>
</dbReference>
<proteinExistence type="inferred from homology"/>
<feature type="compositionally biased region" description="Low complexity" evidence="12">
    <location>
        <begin position="288"/>
        <end position="300"/>
    </location>
</feature>
<keyword evidence="8" id="KW-0804">Transcription</keyword>
<evidence type="ECO:0000256" key="8">
    <source>
        <dbReference type="ARBA" id="ARBA00023163"/>
    </source>
</evidence>
<keyword evidence="15" id="KW-1185">Reference proteome</keyword>
<keyword evidence="5" id="KW-0862">Zinc</keyword>
<keyword evidence="4 11" id="KW-0863">Zinc-finger</keyword>
<keyword evidence="9" id="KW-0539">Nucleus</keyword>
<dbReference type="InterPro" id="IPR000812">
    <property type="entry name" value="TFIIB"/>
</dbReference>
<evidence type="ECO:0000256" key="11">
    <source>
        <dbReference type="PROSITE-ProRule" id="PRU00469"/>
    </source>
</evidence>
<dbReference type="GO" id="GO:0000995">
    <property type="term" value="F:RNA polymerase III general transcription initiation factor activity"/>
    <property type="evidence" value="ECO:0007669"/>
    <property type="project" value="TreeGrafter"/>
</dbReference>
<dbReference type="Pfam" id="PF07741">
    <property type="entry name" value="BRF1"/>
    <property type="match status" value="2"/>
</dbReference>
<dbReference type="SMART" id="SM00385">
    <property type="entry name" value="CYCLIN"/>
    <property type="match status" value="2"/>
</dbReference>
<dbReference type="GO" id="GO:0005634">
    <property type="term" value="C:nucleus"/>
    <property type="evidence" value="ECO:0007669"/>
    <property type="project" value="UniProtKB-SubCell"/>
</dbReference>
<feature type="compositionally biased region" description="Basic and acidic residues" evidence="12">
    <location>
        <begin position="494"/>
        <end position="509"/>
    </location>
</feature>
<dbReference type="InterPro" id="IPR036915">
    <property type="entry name" value="Cyclin-like_sf"/>
</dbReference>
<keyword evidence="6" id="KW-0805">Transcription regulation</keyword>
<dbReference type="Pfam" id="PF08271">
    <property type="entry name" value="Zn_Ribbon_TF"/>
    <property type="match status" value="1"/>
</dbReference>